<evidence type="ECO:0000256" key="3">
    <source>
        <dbReference type="ARBA" id="ARBA00022576"/>
    </source>
</evidence>
<reference evidence="8 9" key="1">
    <citation type="submission" date="2024-09" db="EMBL/GenBank/DDBJ databases">
        <authorList>
            <person name="Sun Q."/>
            <person name="Mori K."/>
        </authorList>
    </citation>
    <scope>NUCLEOTIDE SEQUENCE [LARGE SCALE GENOMIC DNA]</scope>
    <source>
        <strain evidence="8 9">JCM 12822</strain>
    </source>
</reference>
<dbReference type="InterPro" id="IPR015424">
    <property type="entry name" value="PyrdxlP-dep_Trfase"/>
</dbReference>
<dbReference type="InterPro" id="IPR004838">
    <property type="entry name" value="NHTrfase_class1_PyrdxlP-BS"/>
</dbReference>
<dbReference type="Gene3D" id="3.90.1150.10">
    <property type="entry name" value="Aspartate Aminotransferase, domain 1"/>
    <property type="match status" value="1"/>
</dbReference>
<name>A0ABV5Z6U9_9STAP</name>
<keyword evidence="5" id="KW-0663">Pyridoxal phosphate</keyword>
<evidence type="ECO:0000256" key="1">
    <source>
        <dbReference type="ARBA" id="ARBA00001933"/>
    </source>
</evidence>
<dbReference type="Gene3D" id="3.40.640.10">
    <property type="entry name" value="Type I PLP-dependent aspartate aminotransferase-like (Major domain)"/>
    <property type="match status" value="1"/>
</dbReference>
<evidence type="ECO:0000256" key="6">
    <source>
        <dbReference type="RuleBase" id="RU000481"/>
    </source>
</evidence>
<organism evidence="8 9">
    <name type="scientific">Salinicoccus siamensis</name>
    <dbReference type="NCBI Taxonomy" id="381830"/>
    <lineage>
        <taxon>Bacteria</taxon>
        <taxon>Bacillati</taxon>
        <taxon>Bacillota</taxon>
        <taxon>Bacilli</taxon>
        <taxon>Bacillales</taxon>
        <taxon>Staphylococcaceae</taxon>
        <taxon>Salinicoccus</taxon>
    </lineage>
</organism>
<dbReference type="Pfam" id="PF00155">
    <property type="entry name" value="Aminotran_1_2"/>
    <property type="match status" value="1"/>
</dbReference>
<evidence type="ECO:0000313" key="8">
    <source>
        <dbReference type="EMBL" id="MFB9860752.1"/>
    </source>
</evidence>
<dbReference type="EC" id="2.6.1.-" evidence="6"/>
<sequence>MTRVINDIAKTLEIPGIRVFANKVSSYSDGINLTIGQPDFPTPENIRSAAIEAIRKGKTGYSHNAGLMKLRESISSFFFDTYGFHYDSAEEIVVTNGASEAIDSVLRTIIRKGDEIILPSPSYSGYEPLIRLNGGVPVYIDVSDSNFKVTPEKLIEVITDKTKAIIFNYPSNPTGMSLSQQETAALVDIIMNEDFFIISDEIYSENTFSGEHTSFGSFREIRDRLFLIHGLSKSHAMTGWRLGYVLGPADLIQYVLRVHLNNSICASLPSQYAAIEALDHTRSFPQDMNETYKARRDFIHDRLSTMGLKCNVPTGAFYIFPNVSHTGLDDLEFATRLLEEEHVAVVPGSTFSDEGAGFIRISYANSMANLEEGMDRMQRFMATL</sequence>
<dbReference type="Proteomes" id="UP001589740">
    <property type="component" value="Unassembled WGS sequence"/>
</dbReference>
<evidence type="ECO:0000256" key="5">
    <source>
        <dbReference type="ARBA" id="ARBA00022898"/>
    </source>
</evidence>
<protein>
    <recommendedName>
        <fullName evidence="6">Aminotransferase</fullName>
        <ecNumber evidence="6">2.6.1.-</ecNumber>
    </recommendedName>
</protein>
<dbReference type="PANTHER" id="PTHR46383:SF4">
    <property type="entry name" value="AMINOTRANSFERASE"/>
    <property type="match status" value="1"/>
</dbReference>
<keyword evidence="3 6" id="KW-0032">Aminotransferase</keyword>
<dbReference type="PROSITE" id="PS00105">
    <property type="entry name" value="AA_TRANSFER_CLASS_1"/>
    <property type="match status" value="1"/>
</dbReference>
<evidence type="ECO:0000256" key="2">
    <source>
        <dbReference type="ARBA" id="ARBA00007441"/>
    </source>
</evidence>
<dbReference type="InterPro" id="IPR015422">
    <property type="entry name" value="PyrdxlP-dep_Trfase_small"/>
</dbReference>
<dbReference type="EMBL" id="JBHMAH010000015">
    <property type="protein sequence ID" value="MFB9860752.1"/>
    <property type="molecule type" value="Genomic_DNA"/>
</dbReference>
<proteinExistence type="inferred from homology"/>
<gene>
    <name evidence="8" type="ORF">ACFFLE_06460</name>
</gene>
<comment type="cofactor">
    <cofactor evidence="1 6">
        <name>pyridoxal 5'-phosphate</name>
        <dbReference type="ChEBI" id="CHEBI:597326"/>
    </cofactor>
</comment>
<dbReference type="GO" id="GO:0008483">
    <property type="term" value="F:transaminase activity"/>
    <property type="evidence" value="ECO:0007669"/>
    <property type="project" value="UniProtKB-KW"/>
</dbReference>
<dbReference type="RefSeq" id="WP_380570318.1">
    <property type="nucleotide sequence ID" value="NZ_JBHMAH010000015.1"/>
</dbReference>
<comment type="caution">
    <text evidence="8">The sequence shown here is derived from an EMBL/GenBank/DDBJ whole genome shotgun (WGS) entry which is preliminary data.</text>
</comment>
<accession>A0ABV5Z6U9</accession>
<keyword evidence="9" id="KW-1185">Reference proteome</keyword>
<dbReference type="InterPro" id="IPR015421">
    <property type="entry name" value="PyrdxlP-dep_Trfase_major"/>
</dbReference>
<keyword evidence="4 6" id="KW-0808">Transferase</keyword>
<evidence type="ECO:0000313" key="9">
    <source>
        <dbReference type="Proteomes" id="UP001589740"/>
    </source>
</evidence>
<dbReference type="CDD" id="cd00609">
    <property type="entry name" value="AAT_like"/>
    <property type="match status" value="1"/>
</dbReference>
<dbReference type="InterPro" id="IPR004839">
    <property type="entry name" value="Aminotransferase_I/II_large"/>
</dbReference>
<comment type="similarity">
    <text evidence="2 6">Belongs to the class-I pyridoxal-phosphate-dependent aminotransferase family.</text>
</comment>
<feature type="domain" description="Aminotransferase class I/classII large" evidence="7">
    <location>
        <begin position="29"/>
        <end position="376"/>
    </location>
</feature>
<dbReference type="InterPro" id="IPR050596">
    <property type="entry name" value="AspAT/PAT-like"/>
</dbReference>
<dbReference type="SUPFAM" id="SSF53383">
    <property type="entry name" value="PLP-dependent transferases"/>
    <property type="match status" value="1"/>
</dbReference>
<evidence type="ECO:0000256" key="4">
    <source>
        <dbReference type="ARBA" id="ARBA00022679"/>
    </source>
</evidence>
<evidence type="ECO:0000259" key="7">
    <source>
        <dbReference type="Pfam" id="PF00155"/>
    </source>
</evidence>
<dbReference type="PANTHER" id="PTHR46383">
    <property type="entry name" value="ASPARTATE AMINOTRANSFERASE"/>
    <property type="match status" value="1"/>
</dbReference>